<evidence type="ECO:0000256" key="1">
    <source>
        <dbReference type="SAM" id="Phobius"/>
    </source>
</evidence>
<reference evidence="2" key="1">
    <citation type="submission" date="2020-05" db="EMBL/GenBank/DDBJ databases">
        <authorList>
            <person name="Chiriac C."/>
            <person name="Salcher M."/>
            <person name="Ghai R."/>
            <person name="Kavagutti S V."/>
        </authorList>
    </citation>
    <scope>NUCLEOTIDE SEQUENCE</scope>
</reference>
<protein>
    <submittedName>
        <fullName evidence="2">Unannotated protein</fullName>
    </submittedName>
</protein>
<feature type="transmembrane region" description="Helical" evidence="1">
    <location>
        <begin position="82"/>
        <end position="101"/>
    </location>
</feature>
<sequence length="103" mass="10849">MRIVYAAITGALLGASATLLHIFLFPLGLLFGLTGTMVGIWALGRMWQLRKYKVIAAISWLYIVVQGSTIGVGGELLIQGDLAGSLLILLGTLSLVIAAILPV</sequence>
<accession>A0A6J6HD57</accession>
<organism evidence="2">
    <name type="scientific">freshwater metagenome</name>
    <dbReference type="NCBI Taxonomy" id="449393"/>
    <lineage>
        <taxon>unclassified sequences</taxon>
        <taxon>metagenomes</taxon>
        <taxon>ecological metagenomes</taxon>
    </lineage>
</organism>
<evidence type="ECO:0000313" key="2">
    <source>
        <dbReference type="EMBL" id="CAB4610906.1"/>
    </source>
</evidence>
<keyword evidence="1" id="KW-1133">Transmembrane helix</keyword>
<name>A0A6J6HD57_9ZZZZ</name>
<keyword evidence="1" id="KW-0472">Membrane</keyword>
<dbReference type="AlphaFoldDB" id="A0A6J6HD57"/>
<dbReference type="EMBL" id="CAEZUS010000091">
    <property type="protein sequence ID" value="CAB4610906.1"/>
    <property type="molecule type" value="Genomic_DNA"/>
</dbReference>
<keyword evidence="1" id="KW-0812">Transmembrane</keyword>
<gene>
    <name evidence="2" type="ORF">UFOPK1852_00673</name>
</gene>
<proteinExistence type="predicted"/>
<feature type="transmembrane region" description="Helical" evidence="1">
    <location>
        <begin position="54"/>
        <end position="76"/>
    </location>
</feature>
<feature type="transmembrane region" description="Helical" evidence="1">
    <location>
        <begin position="27"/>
        <end position="47"/>
    </location>
</feature>